<proteinExistence type="inferred from homology"/>
<dbReference type="RefSeq" id="WP_094886943.1">
    <property type="nucleotide sequence ID" value="NZ_NPMS01000009.1"/>
</dbReference>
<dbReference type="Pfam" id="PF03796">
    <property type="entry name" value="DnaB_C"/>
    <property type="match status" value="1"/>
</dbReference>
<dbReference type="InterPro" id="IPR036185">
    <property type="entry name" value="DNA_heli_DnaB-like_N_sf"/>
</dbReference>
<evidence type="ECO:0000313" key="13">
    <source>
        <dbReference type="Proteomes" id="UP000216498"/>
    </source>
</evidence>
<dbReference type="Gene3D" id="1.10.860.10">
    <property type="entry name" value="DNAb Helicase, Chain A"/>
    <property type="match status" value="1"/>
</dbReference>
<keyword evidence="13" id="KW-1185">Reference proteome</keyword>
<dbReference type="Pfam" id="PF00772">
    <property type="entry name" value="DnaB"/>
    <property type="match status" value="1"/>
</dbReference>
<keyword evidence="3" id="KW-0547">Nucleotide-binding</keyword>
<dbReference type="PANTHER" id="PTHR30153:SF2">
    <property type="entry name" value="REPLICATIVE DNA HELICASE"/>
    <property type="match status" value="1"/>
</dbReference>
<dbReference type="InterPro" id="IPR007693">
    <property type="entry name" value="DNA_helicase_DnaB-like_N"/>
</dbReference>
<dbReference type="GO" id="GO:0005829">
    <property type="term" value="C:cytosol"/>
    <property type="evidence" value="ECO:0007669"/>
    <property type="project" value="TreeGrafter"/>
</dbReference>
<dbReference type="EMBL" id="NPMS01000009">
    <property type="protein sequence ID" value="OZU87641.1"/>
    <property type="molecule type" value="Genomic_DNA"/>
</dbReference>
<dbReference type="Proteomes" id="UP000216498">
    <property type="component" value="Unassembled WGS sequence"/>
</dbReference>
<keyword evidence="5" id="KW-0347">Helicase</keyword>
<evidence type="ECO:0000256" key="5">
    <source>
        <dbReference type="ARBA" id="ARBA00022806"/>
    </source>
</evidence>
<comment type="caution">
    <text evidence="12">The sequence shown here is derived from an EMBL/GenBank/DDBJ whole genome shotgun (WGS) entry which is preliminary data.</text>
</comment>
<dbReference type="CDD" id="cd00984">
    <property type="entry name" value="DnaB_C"/>
    <property type="match status" value="1"/>
</dbReference>
<dbReference type="AlphaFoldDB" id="A0A265N755"/>
<evidence type="ECO:0000259" key="11">
    <source>
        <dbReference type="PROSITE" id="PS51199"/>
    </source>
</evidence>
<name>A0A265N755_9BACI</name>
<dbReference type="PANTHER" id="PTHR30153">
    <property type="entry name" value="REPLICATIVE DNA HELICASE DNAB"/>
    <property type="match status" value="1"/>
</dbReference>
<dbReference type="GO" id="GO:0003677">
    <property type="term" value="F:DNA binding"/>
    <property type="evidence" value="ECO:0007669"/>
    <property type="project" value="UniProtKB-KW"/>
</dbReference>
<keyword evidence="2" id="KW-0235">DNA replication</keyword>
<dbReference type="SUPFAM" id="SSF52540">
    <property type="entry name" value="P-loop containing nucleoside triphosphate hydrolases"/>
    <property type="match status" value="1"/>
</dbReference>
<dbReference type="GO" id="GO:0016787">
    <property type="term" value="F:hydrolase activity"/>
    <property type="evidence" value="ECO:0007669"/>
    <property type="project" value="UniProtKB-KW"/>
</dbReference>
<evidence type="ECO:0000313" key="12">
    <source>
        <dbReference type="EMBL" id="OZU87641.1"/>
    </source>
</evidence>
<dbReference type="OrthoDB" id="9773982at2"/>
<accession>A0A265N755</accession>
<protein>
    <recommendedName>
        <fullName evidence="9">DNA 5'-3' helicase</fullName>
        <ecNumber evidence="9">5.6.2.3</ecNumber>
    </recommendedName>
</protein>
<dbReference type="InterPro" id="IPR016136">
    <property type="entry name" value="DNA_helicase_N/primase_C"/>
</dbReference>
<dbReference type="EC" id="5.6.2.3" evidence="9"/>
<dbReference type="GO" id="GO:0043139">
    <property type="term" value="F:5'-3' DNA helicase activity"/>
    <property type="evidence" value="ECO:0007669"/>
    <property type="project" value="UniProtKB-EC"/>
</dbReference>
<dbReference type="PROSITE" id="PS51199">
    <property type="entry name" value="SF4_HELICASE"/>
    <property type="match status" value="1"/>
</dbReference>
<evidence type="ECO:0000256" key="1">
    <source>
        <dbReference type="ARBA" id="ARBA00008428"/>
    </source>
</evidence>
<evidence type="ECO:0000256" key="3">
    <source>
        <dbReference type="ARBA" id="ARBA00022741"/>
    </source>
</evidence>
<evidence type="ECO:0000256" key="8">
    <source>
        <dbReference type="ARBA" id="ARBA00023235"/>
    </source>
</evidence>
<evidence type="ECO:0000256" key="10">
    <source>
        <dbReference type="ARBA" id="ARBA00048954"/>
    </source>
</evidence>
<sequence length="429" mass="48509">MDTYHAETSVLGSILLEGPLFKELKIDEKYFNYGEHRKIFLAMKQADKEERKIDLVIVTMTLGDKISGIGGVAYLTKLAESVPSTAAFKHYEQILIEAYQLHQAKIAVNQFLQDPSAKSMDHLLQDLTVCRDTSIAKEEKSTYDNLMEISKELLKAEPETLGYLTSLSAFDKLTGGLQQGDLIILAARPSVGKTAFALNLAAGHCKNGGTSLVFSLEMRTKQLLKRMISAEGEINASKWRDIPNRFATEDYEKAMRAIGEMTNWKLEIFDRKQSLAEIRAGIRKQIHEHPKGNQLVIIDYLQLIAPAISRRDRRDLEIGEVTRELKLLALELKIPIVLLSQLSRGVDARQDKRPLMSDLRESGNIEQDADVISFLYRDDYYDKRSEQKNEIEVIIAKQRNGPTGTVRMEFLKEYGVVREERVGVTGLMG</sequence>
<dbReference type="GO" id="GO:0005524">
    <property type="term" value="F:ATP binding"/>
    <property type="evidence" value="ECO:0007669"/>
    <property type="project" value="UniProtKB-KW"/>
</dbReference>
<dbReference type="InterPro" id="IPR027417">
    <property type="entry name" value="P-loop_NTPase"/>
</dbReference>
<evidence type="ECO:0000256" key="4">
    <source>
        <dbReference type="ARBA" id="ARBA00022801"/>
    </source>
</evidence>
<dbReference type="Gene3D" id="3.40.50.300">
    <property type="entry name" value="P-loop containing nucleotide triphosphate hydrolases"/>
    <property type="match status" value="1"/>
</dbReference>
<dbReference type="SUPFAM" id="SSF48024">
    <property type="entry name" value="N-terminal domain of DnaB helicase"/>
    <property type="match status" value="1"/>
</dbReference>
<keyword evidence="8" id="KW-0413">Isomerase</keyword>
<keyword evidence="7" id="KW-0238">DNA-binding</keyword>
<dbReference type="InterPro" id="IPR007694">
    <property type="entry name" value="DNA_helicase_DnaB-like_C"/>
</dbReference>
<feature type="domain" description="SF4 helicase" evidence="11">
    <location>
        <begin position="156"/>
        <end position="424"/>
    </location>
</feature>
<reference evidence="12 13" key="1">
    <citation type="submission" date="2017-08" db="EMBL/GenBank/DDBJ databases">
        <title>Virgibacillus indicus sp. nov. and Virgibacillus profoundi sp. nov, two moderately halophilic bacteria isolated from marine sediment by using the Microfluidic Streak Plate.</title>
        <authorList>
            <person name="Xu B."/>
            <person name="Hu B."/>
            <person name="Wang J."/>
            <person name="Zhu Y."/>
            <person name="Huang L."/>
            <person name="Du W."/>
            <person name="Huang Y."/>
        </authorList>
    </citation>
    <scope>NUCLEOTIDE SEQUENCE [LARGE SCALE GENOMIC DNA]</scope>
    <source>
        <strain evidence="12 13">IO3-P2-C2</strain>
    </source>
</reference>
<gene>
    <name evidence="12" type="ORF">CIL03_16265</name>
</gene>
<evidence type="ECO:0000256" key="2">
    <source>
        <dbReference type="ARBA" id="ARBA00022705"/>
    </source>
</evidence>
<dbReference type="GO" id="GO:0006260">
    <property type="term" value="P:DNA replication"/>
    <property type="evidence" value="ECO:0007669"/>
    <property type="project" value="UniProtKB-KW"/>
</dbReference>
<keyword evidence="4" id="KW-0378">Hydrolase</keyword>
<keyword evidence="6" id="KW-0067">ATP-binding</keyword>
<evidence type="ECO:0000256" key="7">
    <source>
        <dbReference type="ARBA" id="ARBA00023125"/>
    </source>
</evidence>
<evidence type="ECO:0000256" key="6">
    <source>
        <dbReference type="ARBA" id="ARBA00022840"/>
    </source>
</evidence>
<comment type="catalytic activity">
    <reaction evidence="10">
        <text>ATP + H2O = ADP + phosphate + H(+)</text>
        <dbReference type="Rhea" id="RHEA:13065"/>
        <dbReference type="ChEBI" id="CHEBI:15377"/>
        <dbReference type="ChEBI" id="CHEBI:15378"/>
        <dbReference type="ChEBI" id="CHEBI:30616"/>
        <dbReference type="ChEBI" id="CHEBI:43474"/>
        <dbReference type="ChEBI" id="CHEBI:456216"/>
        <dbReference type="EC" id="5.6.2.3"/>
    </reaction>
</comment>
<organism evidence="12 13">
    <name type="scientific">Virgibacillus indicus</name>
    <dbReference type="NCBI Taxonomy" id="2024554"/>
    <lineage>
        <taxon>Bacteria</taxon>
        <taxon>Bacillati</taxon>
        <taxon>Bacillota</taxon>
        <taxon>Bacilli</taxon>
        <taxon>Bacillales</taxon>
        <taxon>Bacillaceae</taxon>
        <taxon>Virgibacillus</taxon>
    </lineage>
</organism>
<evidence type="ECO:0000256" key="9">
    <source>
        <dbReference type="ARBA" id="ARBA00044969"/>
    </source>
</evidence>
<comment type="similarity">
    <text evidence="1">Belongs to the helicase family. DnaB subfamily.</text>
</comment>